<evidence type="ECO:0000313" key="1">
    <source>
        <dbReference type="EMBL" id="VEL30087.1"/>
    </source>
</evidence>
<dbReference type="EMBL" id="CAAALY010109287">
    <property type="protein sequence ID" value="VEL30087.1"/>
    <property type="molecule type" value="Genomic_DNA"/>
</dbReference>
<reference evidence="1" key="1">
    <citation type="submission" date="2018-11" db="EMBL/GenBank/DDBJ databases">
        <authorList>
            <consortium name="Pathogen Informatics"/>
        </authorList>
    </citation>
    <scope>NUCLEOTIDE SEQUENCE</scope>
</reference>
<accession>A0A448X7J3</accession>
<protein>
    <submittedName>
        <fullName evidence="1">Uncharacterized protein</fullName>
    </submittedName>
</protein>
<keyword evidence="2" id="KW-1185">Reference proteome</keyword>
<proteinExistence type="predicted"/>
<evidence type="ECO:0000313" key="2">
    <source>
        <dbReference type="Proteomes" id="UP000784294"/>
    </source>
</evidence>
<gene>
    <name evidence="1" type="ORF">PXEA_LOCUS23527</name>
</gene>
<dbReference type="Proteomes" id="UP000784294">
    <property type="component" value="Unassembled WGS sequence"/>
</dbReference>
<comment type="caution">
    <text evidence="1">The sequence shown here is derived from an EMBL/GenBank/DDBJ whole genome shotgun (WGS) entry which is preliminary data.</text>
</comment>
<organism evidence="1 2">
    <name type="scientific">Protopolystoma xenopodis</name>
    <dbReference type="NCBI Taxonomy" id="117903"/>
    <lineage>
        <taxon>Eukaryota</taxon>
        <taxon>Metazoa</taxon>
        <taxon>Spiralia</taxon>
        <taxon>Lophotrochozoa</taxon>
        <taxon>Platyhelminthes</taxon>
        <taxon>Monogenea</taxon>
        <taxon>Polyopisthocotylea</taxon>
        <taxon>Polystomatidea</taxon>
        <taxon>Polystomatidae</taxon>
        <taxon>Protopolystoma</taxon>
    </lineage>
</organism>
<dbReference type="AlphaFoldDB" id="A0A448X7J3"/>
<sequence length="122" mass="13713">MKVGHYVTNQTEVEFRAEEDSCDGARRTCQAVAIAVESDACGLSSSIRTGIADTKSTDLASKSLANQRTGKVRLVLRPMMSLVLPTFALIRLASHWVRRLRWIGLDPRRTKADRERRGKENR</sequence>
<name>A0A448X7J3_9PLAT</name>